<dbReference type="InterPro" id="IPR006638">
    <property type="entry name" value="Elp3/MiaA/NifB-like_rSAM"/>
</dbReference>
<evidence type="ECO:0000256" key="1">
    <source>
        <dbReference type="ARBA" id="ARBA00022485"/>
    </source>
</evidence>
<dbReference type="NCBIfam" id="TIGR03904">
    <property type="entry name" value="SAM_YgiQ"/>
    <property type="match status" value="1"/>
</dbReference>
<dbReference type="PROSITE" id="PS51918">
    <property type="entry name" value="RADICAL_SAM"/>
    <property type="match status" value="1"/>
</dbReference>
<dbReference type="HAMAP" id="MF_01251">
    <property type="entry name" value="UPF0313"/>
    <property type="match status" value="1"/>
</dbReference>
<keyword evidence="3 6" id="KW-0479">Metal-binding</keyword>
<keyword evidence="2 6" id="KW-0949">S-adenosyl-L-methionine</keyword>
<comment type="caution">
    <text evidence="9">The sequence shown here is derived from an EMBL/GenBank/DDBJ whole genome shotgun (WGS) entry which is preliminary data.</text>
</comment>
<dbReference type="EMBL" id="VCYH01000008">
    <property type="protein sequence ID" value="MDN7025621.1"/>
    <property type="molecule type" value="Genomic_DNA"/>
</dbReference>
<name>A0ABT8MCK5_9EURY</name>
<dbReference type="Gene3D" id="3.80.30.20">
    <property type="entry name" value="tm_1862 like domain"/>
    <property type="match status" value="1"/>
</dbReference>
<evidence type="ECO:0000256" key="7">
    <source>
        <dbReference type="SAM" id="MobiDB-lite"/>
    </source>
</evidence>
<organism evidence="9 10">
    <name type="scientific">Methanoculleus frigidifontis</name>
    <dbReference type="NCBI Taxonomy" id="2584085"/>
    <lineage>
        <taxon>Archaea</taxon>
        <taxon>Methanobacteriati</taxon>
        <taxon>Methanobacteriota</taxon>
        <taxon>Stenosarchaea group</taxon>
        <taxon>Methanomicrobia</taxon>
        <taxon>Methanomicrobiales</taxon>
        <taxon>Methanomicrobiaceae</taxon>
        <taxon>Methanoculleus</taxon>
    </lineage>
</organism>
<comment type="similarity">
    <text evidence="6">Belongs to the UPF0313 family.</text>
</comment>
<dbReference type="InterPro" id="IPR058240">
    <property type="entry name" value="rSAM_sf"/>
</dbReference>
<keyword evidence="5 6" id="KW-0411">Iron-sulfur</keyword>
<comment type="cofactor">
    <cofactor evidence="6">
        <name>[4Fe-4S] cluster</name>
        <dbReference type="ChEBI" id="CHEBI:49883"/>
    </cofactor>
    <text evidence="6">Binds 1 [4Fe-4S] cluster. The cluster is coordinated with 3 cysteines and an exchangeable S-adenosyl-L-methionine.</text>
</comment>
<evidence type="ECO:0000313" key="10">
    <source>
        <dbReference type="Proteomes" id="UP001168338"/>
    </source>
</evidence>
<evidence type="ECO:0000256" key="2">
    <source>
        <dbReference type="ARBA" id="ARBA00022691"/>
    </source>
</evidence>
<keyword evidence="4 6" id="KW-0408">Iron</keyword>
<dbReference type="SFLD" id="SFLDS00029">
    <property type="entry name" value="Radical_SAM"/>
    <property type="match status" value="1"/>
</dbReference>
<dbReference type="InterPro" id="IPR024560">
    <property type="entry name" value="UPF0313_C"/>
</dbReference>
<proteinExistence type="inferred from homology"/>
<evidence type="ECO:0000256" key="3">
    <source>
        <dbReference type="ARBA" id="ARBA00022723"/>
    </source>
</evidence>
<dbReference type="SFLD" id="SFLDG01069">
    <property type="entry name" value="UPF0313"/>
    <property type="match status" value="1"/>
</dbReference>
<feature type="compositionally biased region" description="Basic and acidic residues" evidence="7">
    <location>
        <begin position="628"/>
        <end position="648"/>
    </location>
</feature>
<evidence type="ECO:0000313" key="9">
    <source>
        <dbReference type="EMBL" id="MDN7025621.1"/>
    </source>
</evidence>
<dbReference type="SUPFAM" id="SSF102114">
    <property type="entry name" value="Radical SAM enzymes"/>
    <property type="match status" value="1"/>
</dbReference>
<dbReference type="Pfam" id="PF08497">
    <property type="entry name" value="Radical_SAM_N"/>
    <property type="match status" value="1"/>
</dbReference>
<accession>A0ABT8MCK5</accession>
<feature type="domain" description="Radical SAM core" evidence="8">
    <location>
        <begin position="302"/>
        <end position="569"/>
    </location>
</feature>
<dbReference type="InterPro" id="IPR022946">
    <property type="entry name" value="UPF0313"/>
</dbReference>
<dbReference type="InterPro" id="IPR007197">
    <property type="entry name" value="rSAM"/>
</dbReference>
<reference evidence="9" key="1">
    <citation type="submission" date="2019-05" db="EMBL/GenBank/DDBJ databases">
        <title>Methanoculleus sp. FWC-SCC1, a methanogenic archaeon isolated from deep marine cold seep.</title>
        <authorList>
            <person name="Chen Y.-W."/>
            <person name="Chen S.-C."/>
            <person name="Teng N.-H."/>
            <person name="Lai M.-C."/>
        </authorList>
    </citation>
    <scope>NUCLEOTIDE SEQUENCE</scope>
    <source>
        <strain evidence="9">FWC-SCC1</strain>
    </source>
</reference>
<dbReference type="PANTHER" id="PTHR32331:SF0">
    <property type="entry name" value="UPF0313 PROTEIN YGIQ"/>
    <property type="match status" value="1"/>
</dbReference>
<feature type="binding site" evidence="6">
    <location>
        <position position="323"/>
    </location>
    <ligand>
        <name>[4Fe-4S] cluster</name>
        <dbReference type="ChEBI" id="CHEBI:49883"/>
        <note>4Fe-4S-S-AdoMet</note>
    </ligand>
</feature>
<keyword evidence="10" id="KW-1185">Reference proteome</keyword>
<dbReference type="SFLD" id="SFLDG01082">
    <property type="entry name" value="B12-binding_domain_containing"/>
    <property type="match status" value="1"/>
</dbReference>
<dbReference type="Proteomes" id="UP001168338">
    <property type="component" value="Unassembled WGS sequence"/>
</dbReference>
<gene>
    <name evidence="9" type="ORF">FGU65_12085</name>
</gene>
<keyword evidence="1 6" id="KW-0004">4Fe-4S</keyword>
<feature type="binding site" evidence="6">
    <location>
        <position position="316"/>
    </location>
    <ligand>
        <name>[4Fe-4S] cluster</name>
        <dbReference type="ChEBI" id="CHEBI:49883"/>
        <note>4Fe-4S-S-AdoMet</note>
    </ligand>
</feature>
<protein>
    <submittedName>
        <fullName evidence="9">YgiQ family radical SAM protein</fullName>
    </submittedName>
</protein>
<dbReference type="Pfam" id="PF04055">
    <property type="entry name" value="Radical_SAM"/>
    <property type="match status" value="1"/>
</dbReference>
<sequence length="648" mass="72741">MTAAENRRQPRHLPISMDEAETLGIGRFDVIIVSGDAYVDHPAFGAALLGRVLWDAGYSVGIVAQPDWRHDEDFLRLGRPRLFFAVSAGNVDSMVNNFTPNKKRRAGDVYSPGGRPRRPDRATLVYTDRLHALFPDTPIVIGGIEASLRRFAHYDYWSDAVRQSILADAPADLLVYGMGERQVTEIARRLAAGESASALTGIRGTVHRTEVRAWRERDQEGFVVLPGYAEVKEDRYAYARAFAAHYREQDPVRGRSVAQPHPKTVIIQNPPALPLATSELDRIYELPYTREAHPSYTEPVPALEPVRWSVTSHRGCFGSCSFCALTHHQGRIVQSRSIDSVVREVERMTAMPGFRGIVQDVGGPTANMYGMVCSRWEQEGACAERLCNGACRTLDADAARYRRLLERVLEVPGVKRVFIGSGIRYDLLPEDDAFLADLCGRHVSGHLKVAPEHVARRVVDLMHKPRKEVFERFRERFERLQAGKKKKRQYLVPYFISGHPGCTVAEMVELAEYIRDTGLYTEQVQDFTPTPMSVSTAMYHSGLDPFSLQPVHVPKGREKRIQRALLQYRDPKNAALVREGLRMAGRPDLIGSGWACLVGGGRTEDTGRESGSPLQEKSGHGARRHPRSRDAQTERHRHPGQDEHGHRK</sequence>
<evidence type="ECO:0000256" key="6">
    <source>
        <dbReference type="HAMAP-Rule" id="MF_01251"/>
    </source>
</evidence>
<dbReference type="InterPro" id="IPR013704">
    <property type="entry name" value="UPF0313_N"/>
</dbReference>
<dbReference type="SMART" id="SM00729">
    <property type="entry name" value="Elp3"/>
    <property type="match status" value="1"/>
</dbReference>
<evidence type="ECO:0000259" key="8">
    <source>
        <dbReference type="PROSITE" id="PS51918"/>
    </source>
</evidence>
<dbReference type="InterPro" id="IPR023404">
    <property type="entry name" value="rSAM_horseshoe"/>
</dbReference>
<feature type="region of interest" description="Disordered" evidence="7">
    <location>
        <begin position="601"/>
        <end position="648"/>
    </location>
</feature>
<evidence type="ECO:0000256" key="5">
    <source>
        <dbReference type="ARBA" id="ARBA00023014"/>
    </source>
</evidence>
<dbReference type="RefSeq" id="WP_301664783.1">
    <property type="nucleotide sequence ID" value="NZ_VCYH01000008.1"/>
</dbReference>
<feature type="binding site" evidence="6">
    <location>
        <position position="320"/>
    </location>
    <ligand>
        <name>[4Fe-4S] cluster</name>
        <dbReference type="ChEBI" id="CHEBI:49883"/>
        <note>4Fe-4S-S-AdoMet</note>
    </ligand>
</feature>
<dbReference type="PANTHER" id="PTHR32331">
    <property type="entry name" value="UPF0313 PROTEIN YGIQ"/>
    <property type="match status" value="1"/>
</dbReference>
<dbReference type="Pfam" id="PF11842">
    <property type="entry name" value="DUF3362"/>
    <property type="match status" value="1"/>
</dbReference>
<evidence type="ECO:0000256" key="4">
    <source>
        <dbReference type="ARBA" id="ARBA00023004"/>
    </source>
</evidence>